<evidence type="ECO:0000256" key="9">
    <source>
        <dbReference type="PIRSR" id="PIRSR004682-3"/>
    </source>
</evidence>
<evidence type="ECO:0000256" key="7">
    <source>
        <dbReference type="PIRNR" id="PIRNR004682"/>
    </source>
</evidence>
<comment type="caution">
    <text evidence="11">The sequence shown here is derived from an EMBL/GenBank/DDBJ whole genome shotgun (WGS) entry which is preliminary data.</text>
</comment>
<dbReference type="Pfam" id="PF13242">
    <property type="entry name" value="Hydrolase_like"/>
    <property type="match status" value="1"/>
</dbReference>
<feature type="active site" description="Proton donor" evidence="8">
    <location>
        <position position="13"/>
    </location>
</feature>
<dbReference type="EC" id="3.1.3.-" evidence="7"/>
<comment type="subcellular location">
    <subcellularLocation>
        <location evidence="1 7">Cytoplasm</location>
    </subcellularLocation>
</comment>
<feature type="binding site" evidence="10">
    <location>
        <position position="109"/>
    </location>
    <ligand>
        <name>Zn(2+)</name>
        <dbReference type="ChEBI" id="CHEBI:29105"/>
    </ligand>
</feature>
<dbReference type="InterPro" id="IPR006549">
    <property type="entry name" value="HAD-SF_hydro_IIIA"/>
</dbReference>
<gene>
    <name evidence="11" type="ORF">GGD88_002363</name>
</gene>
<keyword evidence="5 7" id="KW-0119">Carbohydrate metabolism</keyword>
<evidence type="ECO:0000313" key="12">
    <source>
        <dbReference type="Proteomes" id="UP000555728"/>
    </source>
</evidence>
<feature type="site" description="Contributes to substrate recognition" evidence="9">
    <location>
        <position position="112"/>
    </location>
</feature>
<accession>A0A7W6S0J2</accession>
<dbReference type="AlphaFoldDB" id="A0A7W6S0J2"/>
<protein>
    <recommendedName>
        <fullName evidence="6 7">D,D-heptose 1,7-bisphosphate phosphatase</fullName>
        <ecNumber evidence="7">3.1.3.-</ecNumber>
    </recommendedName>
</protein>
<feature type="site" description="Stabilizes the phosphoryl group" evidence="9">
    <location>
        <position position="113"/>
    </location>
</feature>
<dbReference type="PANTHER" id="PTHR42891">
    <property type="entry name" value="D-GLYCERO-BETA-D-MANNO-HEPTOSE-1,7-BISPHOSPHATE 7-PHOSPHATASE"/>
    <property type="match status" value="1"/>
</dbReference>
<evidence type="ECO:0000256" key="10">
    <source>
        <dbReference type="PIRSR" id="PIRSR004682-4"/>
    </source>
</evidence>
<feature type="binding site" evidence="10">
    <location>
        <position position="96"/>
    </location>
    <ligand>
        <name>Zn(2+)</name>
        <dbReference type="ChEBI" id="CHEBI:29105"/>
    </ligand>
</feature>
<feature type="binding site" evidence="10">
    <location>
        <position position="13"/>
    </location>
    <ligand>
        <name>Mg(2+)</name>
        <dbReference type="ChEBI" id="CHEBI:18420"/>
    </ligand>
</feature>
<dbReference type="InterPro" id="IPR036412">
    <property type="entry name" value="HAD-like_sf"/>
</dbReference>
<dbReference type="NCBIfam" id="TIGR00213">
    <property type="entry name" value="GmhB_yaeD"/>
    <property type="match status" value="1"/>
</dbReference>
<reference evidence="11 12" key="1">
    <citation type="submission" date="2020-08" db="EMBL/GenBank/DDBJ databases">
        <title>Genome sequencing of Purple Non-Sulfur Bacteria from various extreme environments.</title>
        <authorList>
            <person name="Mayer M."/>
        </authorList>
    </citation>
    <scope>NUCLEOTIDE SEQUENCE [LARGE SCALE GENOMIC DNA]</scope>
    <source>
        <strain evidence="11 12">JA135</strain>
    </source>
</reference>
<evidence type="ECO:0000256" key="1">
    <source>
        <dbReference type="ARBA" id="ARBA00004496"/>
    </source>
</evidence>
<comment type="cofactor">
    <cofactor evidence="10">
        <name>Zn(2+)</name>
        <dbReference type="ChEBI" id="CHEBI:29105"/>
    </cofactor>
</comment>
<evidence type="ECO:0000256" key="5">
    <source>
        <dbReference type="ARBA" id="ARBA00023277"/>
    </source>
</evidence>
<evidence type="ECO:0000256" key="3">
    <source>
        <dbReference type="ARBA" id="ARBA00022723"/>
    </source>
</evidence>
<evidence type="ECO:0000256" key="4">
    <source>
        <dbReference type="ARBA" id="ARBA00022801"/>
    </source>
</evidence>
<dbReference type="Gene3D" id="3.40.50.1000">
    <property type="entry name" value="HAD superfamily/HAD-like"/>
    <property type="match status" value="1"/>
</dbReference>
<feature type="binding site" evidence="10">
    <location>
        <position position="138"/>
    </location>
    <ligand>
        <name>Mg(2+)</name>
        <dbReference type="ChEBI" id="CHEBI:18420"/>
    </ligand>
</feature>
<dbReference type="EMBL" id="JACIGI010000019">
    <property type="protein sequence ID" value="MBB4286628.1"/>
    <property type="molecule type" value="Genomic_DNA"/>
</dbReference>
<dbReference type="SUPFAM" id="SSF56784">
    <property type="entry name" value="HAD-like"/>
    <property type="match status" value="1"/>
</dbReference>
<keyword evidence="12" id="KW-1185">Reference proteome</keyword>
<dbReference type="CDD" id="cd07503">
    <property type="entry name" value="HAD_HisB-N"/>
    <property type="match status" value="1"/>
</dbReference>
<organism evidence="11 12">
    <name type="scientific">Roseospira goensis</name>
    <dbReference type="NCBI Taxonomy" id="391922"/>
    <lineage>
        <taxon>Bacteria</taxon>
        <taxon>Pseudomonadati</taxon>
        <taxon>Pseudomonadota</taxon>
        <taxon>Alphaproteobacteria</taxon>
        <taxon>Rhodospirillales</taxon>
        <taxon>Rhodospirillaceae</taxon>
        <taxon>Roseospira</taxon>
    </lineage>
</organism>
<dbReference type="NCBIfam" id="TIGR01656">
    <property type="entry name" value="Histidinol-ppas"/>
    <property type="match status" value="1"/>
</dbReference>
<keyword evidence="3 10" id="KW-0479">Metal-binding</keyword>
<comment type="similarity">
    <text evidence="7">Belongs to the gmhB family.</text>
</comment>
<dbReference type="PIRSF" id="PIRSF004682">
    <property type="entry name" value="GmhB"/>
    <property type="match status" value="1"/>
</dbReference>
<keyword evidence="2 7" id="KW-0963">Cytoplasm</keyword>
<name>A0A7W6S0J2_9PROT</name>
<keyword evidence="10" id="KW-0460">Magnesium</keyword>
<feature type="site" description="Stabilizes the phosphoryl group" evidence="9">
    <location>
        <position position="55"/>
    </location>
</feature>
<evidence type="ECO:0000256" key="2">
    <source>
        <dbReference type="ARBA" id="ARBA00022490"/>
    </source>
</evidence>
<dbReference type="GO" id="GO:0005737">
    <property type="term" value="C:cytoplasm"/>
    <property type="evidence" value="ECO:0007669"/>
    <property type="project" value="UniProtKB-SubCell"/>
</dbReference>
<dbReference type="GO" id="GO:0005975">
    <property type="term" value="P:carbohydrate metabolic process"/>
    <property type="evidence" value="ECO:0007669"/>
    <property type="project" value="InterPro"/>
</dbReference>
<dbReference type="InterPro" id="IPR004446">
    <property type="entry name" value="Heptose_bisP_phosphatase"/>
</dbReference>
<keyword evidence="10" id="KW-0862">Zinc</keyword>
<dbReference type="InterPro" id="IPR023214">
    <property type="entry name" value="HAD_sf"/>
</dbReference>
<feature type="active site" description="Proton donor" evidence="8">
    <location>
        <position position="15"/>
    </location>
</feature>
<dbReference type="GO" id="GO:0016791">
    <property type="term" value="F:phosphatase activity"/>
    <property type="evidence" value="ECO:0007669"/>
    <property type="project" value="InterPro"/>
</dbReference>
<dbReference type="Proteomes" id="UP000555728">
    <property type="component" value="Unassembled WGS sequence"/>
</dbReference>
<proteinExistence type="inferred from homology"/>
<sequence length="174" mass="18805">MSARRPRPAAFLDRDGTLNVDVDYAHRPDQITWLPGAVAALRRLNAAGWWVFVVTNQSGVARGMFDEATVRALHAWMAADLARQGARVDAFYYCPHHATQGVGRYRLACDCRKPAPGLLLRAMADFPVDAGRSFMLGDRPRDVQAGAAAGVTGVLYEGGNVDALVARLLAERGG</sequence>
<keyword evidence="4 7" id="KW-0378">Hydrolase</keyword>
<feature type="binding site" evidence="10">
    <location>
        <position position="15"/>
    </location>
    <ligand>
        <name>Mg(2+)</name>
        <dbReference type="ChEBI" id="CHEBI:18420"/>
    </ligand>
</feature>
<evidence type="ECO:0000313" key="11">
    <source>
        <dbReference type="EMBL" id="MBB4286628.1"/>
    </source>
</evidence>
<dbReference type="InterPro" id="IPR006543">
    <property type="entry name" value="Histidinol-phos"/>
</dbReference>
<dbReference type="NCBIfam" id="TIGR01662">
    <property type="entry name" value="HAD-SF-IIIA"/>
    <property type="match status" value="1"/>
</dbReference>
<comment type="cofactor">
    <cofactor evidence="10">
        <name>Mg(2+)</name>
        <dbReference type="ChEBI" id="CHEBI:18420"/>
    </cofactor>
</comment>
<evidence type="ECO:0000256" key="8">
    <source>
        <dbReference type="PIRSR" id="PIRSR004682-1"/>
    </source>
</evidence>
<dbReference type="GO" id="GO:0046872">
    <property type="term" value="F:metal ion binding"/>
    <property type="evidence" value="ECO:0007669"/>
    <property type="project" value="UniProtKB-KW"/>
</dbReference>
<dbReference type="PANTHER" id="PTHR42891:SF1">
    <property type="entry name" value="D-GLYCERO-BETA-D-MANNO-HEPTOSE-1,7-BISPHOSPHATE 7-PHOSPHATASE"/>
    <property type="match status" value="1"/>
</dbReference>
<feature type="binding site" evidence="10">
    <location>
        <position position="94"/>
    </location>
    <ligand>
        <name>Zn(2+)</name>
        <dbReference type="ChEBI" id="CHEBI:29105"/>
    </ligand>
</feature>
<feature type="binding site" evidence="10">
    <location>
        <position position="111"/>
    </location>
    <ligand>
        <name>Zn(2+)</name>
        <dbReference type="ChEBI" id="CHEBI:29105"/>
    </ligand>
</feature>
<evidence type="ECO:0000256" key="6">
    <source>
        <dbReference type="ARBA" id="ARBA00031828"/>
    </source>
</evidence>